<sequence length="80" mass="9358">MRLEQKHKQEEMEMEKEKQPKQLPLKDPRARPIQRPSPGLPLADYRLGDKSLLDLTTFQRSPDTTEKSKSLWGRVLEMGL</sequence>
<evidence type="ECO:0000313" key="3">
    <source>
        <dbReference type="Proteomes" id="UP000008744"/>
    </source>
</evidence>
<dbReference type="AlphaFoldDB" id="B4H2C5"/>
<dbReference type="Proteomes" id="UP000008744">
    <property type="component" value="Unassembled WGS sequence"/>
</dbReference>
<feature type="region of interest" description="Disordered" evidence="1">
    <location>
        <begin position="1"/>
        <end position="45"/>
    </location>
</feature>
<keyword evidence="3" id="KW-1185">Reference proteome</keyword>
<proteinExistence type="predicted"/>
<feature type="compositionally biased region" description="Basic and acidic residues" evidence="1">
    <location>
        <begin position="1"/>
        <end position="30"/>
    </location>
</feature>
<dbReference type="HOGENOM" id="CLU_2592303_0_0_1"/>
<name>B4H2C5_DROPE</name>
<dbReference type="EMBL" id="CH479204">
    <property type="protein sequence ID" value="EDW30492.1"/>
    <property type="molecule type" value="Genomic_DNA"/>
</dbReference>
<reference evidence="2 3" key="1">
    <citation type="journal article" date="2007" name="Nature">
        <title>Evolution of genes and genomes on the Drosophila phylogeny.</title>
        <authorList>
            <consortium name="Drosophila 12 Genomes Consortium"/>
            <person name="Clark A.G."/>
            <person name="Eisen M.B."/>
            <person name="Smith D.R."/>
            <person name="Bergman C.M."/>
            <person name="Oliver B."/>
            <person name="Markow T.A."/>
            <person name="Kaufman T.C."/>
            <person name="Kellis M."/>
            <person name="Gelbart W."/>
            <person name="Iyer V.N."/>
            <person name="Pollard D.A."/>
            <person name="Sackton T.B."/>
            <person name="Larracuente A.M."/>
            <person name="Singh N.D."/>
            <person name="Abad J.P."/>
            <person name="Abt D.N."/>
            <person name="Adryan B."/>
            <person name="Aguade M."/>
            <person name="Akashi H."/>
            <person name="Anderson W.W."/>
            <person name="Aquadro C.F."/>
            <person name="Ardell D.H."/>
            <person name="Arguello R."/>
            <person name="Artieri C.G."/>
            <person name="Barbash D.A."/>
            <person name="Barker D."/>
            <person name="Barsanti P."/>
            <person name="Batterham P."/>
            <person name="Batzoglou S."/>
            <person name="Begun D."/>
            <person name="Bhutkar A."/>
            <person name="Blanco E."/>
            <person name="Bosak S.A."/>
            <person name="Bradley R.K."/>
            <person name="Brand A.D."/>
            <person name="Brent M.R."/>
            <person name="Brooks A.N."/>
            <person name="Brown R.H."/>
            <person name="Butlin R.K."/>
            <person name="Caggese C."/>
            <person name="Calvi B.R."/>
            <person name="Bernardo de Carvalho A."/>
            <person name="Caspi A."/>
            <person name="Castrezana S."/>
            <person name="Celniker S.E."/>
            <person name="Chang J.L."/>
            <person name="Chapple C."/>
            <person name="Chatterji S."/>
            <person name="Chinwalla A."/>
            <person name="Civetta A."/>
            <person name="Clifton S.W."/>
            <person name="Comeron J.M."/>
            <person name="Costello J.C."/>
            <person name="Coyne J.A."/>
            <person name="Daub J."/>
            <person name="David R.G."/>
            <person name="Delcher A.L."/>
            <person name="Delehaunty K."/>
            <person name="Do C.B."/>
            <person name="Ebling H."/>
            <person name="Edwards K."/>
            <person name="Eickbush T."/>
            <person name="Evans J.D."/>
            <person name="Filipski A."/>
            <person name="Findeiss S."/>
            <person name="Freyhult E."/>
            <person name="Fulton L."/>
            <person name="Fulton R."/>
            <person name="Garcia A.C."/>
            <person name="Gardiner A."/>
            <person name="Garfield D.A."/>
            <person name="Garvin B.E."/>
            <person name="Gibson G."/>
            <person name="Gilbert D."/>
            <person name="Gnerre S."/>
            <person name="Godfrey J."/>
            <person name="Good R."/>
            <person name="Gotea V."/>
            <person name="Gravely B."/>
            <person name="Greenberg A.J."/>
            <person name="Griffiths-Jones S."/>
            <person name="Gross S."/>
            <person name="Guigo R."/>
            <person name="Gustafson E.A."/>
            <person name="Haerty W."/>
            <person name="Hahn M.W."/>
            <person name="Halligan D.L."/>
            <person name="Halpern A.L."/>
            <person name="Halter G.M."/>
            <person name="Han M.V."/>
            <person name="Heger A."/>
            <person name="Hillier L."/>
            <person name="Hinrichs A.S."/>
            <person name="Holmes I."/>
            <person name="Hoskins R.A."/>
            <person name="Hubisz M.J."/>
            <person name="Hultmark D."/>
            <person name="Huntley M.A."/>
            <person name="Jaffe D.B."/>
            <person name="Jagadeeshan S."/>
            <person name="Jeck W.R."/>
            <person name="Johnson J."/>
            <person name="Jones C.D."/>
            <person name="Jordan W.C."/>
            <person name="Karpen G.H."/>
            <person name="Kataoka E."/>
            <person name="Keightley P.D."/>
            <person name="Kheradpour P."/>
            <person name="Kirkness E.F."/>
            <person name="Koerich L.B."/>
            <person name="Kristiansen K."/>
            <person name="Kudrna D."/>
            <person name="Kulathinal R.J."/>
            <person name="Kumar S."/>
            <person name="Kwok R."/>
            <person name="Lander E."/>
            <person name="Langley C.H."/>
            <person name="Lapoint R."/>
            <person name="Lazzaro B.P."/>
            <person name="Lee S.J."/>
            <person name="Levesque L."/>
            <person name="Li R."/>
            <person name="Lin C.F."/>
            <person name="Lin M.F."/>
            <person name="Lindblad-Toh K."/>
            <person name="Llopart A."/>
            <person name="Long M."/>
            <person name="Low L."/>
            <person name="Lozovsky E."/>
            <person name="Lu J."/>
            <person name="Luo M."/>
            <person name="Machado C.A."/>
            <person name="Makalowski W."/>
            <person name="Marzo M."/>
            <person name="Matsuda M."/>
            <person name="Matzkin L."/>
            <person name="McAllister B."/>
            <person name="McBride C.S."/>
            <person name="McKernan B."/>
            <person name="McKernan K."/>
            <person name="Mendez-Lago M."/>
            <person name="Minx P."/>
            <person name="Mollenhauer M.U."/>
            <person name="Montooth K."/>
            <person name="Mount S.M."/>
            <person name="Mu X."/>
            <person name="Myers E."/>
            <person name="Negre B."/>
            <person name="Newfeld S."/>
            <person name="Nielsen R."/>
            <person name="Noor M.A."/>
            <person name="O'Grady P."/>
            <person name="Pachter L."/>
            <person name="Papaceit M."/>
            <person name="Parisi M.J."/>
            <person name="Parisi M."/>
            <person name="Parts L."/>
            <person name="Pedersen J.S."/>
            <person name="Pesole G."/>
            <person name="Phillippy A.M."/>
            <person name="Ponting C.P."/>
            <person name="Pop M."/>
            <person name="Porcelli D."/>
            <person name="Powell J.R."/>
            <person name="Prohaska S."/>
            <person name="Pruitt K."/>
            <person name="Puig M."/>
            <person name="Quesneville H."/>
            <person name="Ram K.R."/>
            <person name="Rand D."/>
            <person name="Rasmussen M.D."/>
            <person name="Reed L.K."/>
            <person name="Reenan R."/>
            <person name="Reily A."/>
            <person name="Remington K.A."/>
            <person name="Rieger T.T."/>
            <person name="Ritchie M.G."/>
            <person name="Robin C."/>
            <person name="Rogers Y.H."/>
            <person name="Rohde C."/>
            <person name="Rozas J."/>
            <person name="Rubenfield M.J."/>
            <person name="Ruiz A."/>
            <person name="Russo S."/>
            <person name="Salzberg S.L."/>
            <person name="Sanchez-Gracia A."/>
            <person name="Saranga D.J."/>
            <person name="Sato H."/>
            <person name="Schaeffer S.W."/>
            <person name="Schatz M.C."/>
            <person name="Schlenke T."/>
            <person name="Schwartz R."/>
            <person name="Segarra C."/>
            <person name="Singh R.S."/>
            <person name="Sirot L."/>
            <person name="Sirota M."/>
            <person name="Sisneros N.B."/>
            <person name="Smith C.D."/>
            <person name="Smith T.F."/>
            <person name="Spieth J."/>
            <person name="Stage D.E."/>
            <person name="Stark A."/>
            <person name="Stephan W."/>
            <person name="Strausberg R.L."/>
            <person name="Strempel S."/>
            <person name="Sturgill D."/>
            <person name="Sutton G."/>
            <person name="Sutton G.G."/>
            <person name="Tao W."/>
            <person name="Teichmann S."/>
            <person name="Tobari Y.N."/>
            <person name="Tomimura Y."/>
            <person name="Tsolas J.M."/>
            <person name="Valente V.L."/>
            <person name="Venter E."/>
            <person name="Venter J.C."/>
            <person name="Vicario S."/>
            <person name="Vieira F.G."/>
            <person name="Vilella A.J."/>
            <person name="Villasante A."/>
            <person name="Walenz B."/>
            <person name="Wang J."/>
            <person name="Wasserman M."/>
            <person name="Watts T."/>
            <person name="Wilson D."/>
            <person name="Wilson R.K."/>
            <person name="Wing R.A."/>
            <person name="Wolfner M.F."/>
            <person name="Wong A."/>
            <person name="Wong G.K."/>
            <person name="Wu C.I."/>
            <person name="Wu G."/>
            <person name="Yamamoto D."/>
            <person name="Yang H.P."/>
            <person name="Yang S.P."/>
            <person name="Yorke J.A."/>
            <person name="Yoshida K."/>
            <person name="Zdobnov E."/>
            <person name="Zhang P."/>
            <person name="Zhang Y."/>
            <person name="Zimin A.V."/>
            <person name="Baldwin J."/>
            <person name="Abdouelleil A."/>
            <person name="Abdulkadir J."/>
            <person name="Abebe A."/>
            <person name="Abera B."/>
            <person name="Abreu J."/>
            <person name="Acer S.C."/>
            <person name="Aftuck L."/>
            <person name="Alexander A."/>
            <person name="An P."/>
            <person name="Anderson E."/>
            <person name="Anderson S."/>
            <person name="Arachi H."/>
            <person name="Azer M."/>
            <person name="Bachantsang P."/>
            <person name="Barry A."/>
            <person name="Bayul T."/>
            <person name="Berlin A."/>
            <person name="Bessette D."/>
            <person name="Bloom T."/>
            <person name="Blye J."/>
            <person name="Boguslavskiy L."/>
            <person name="Bonnet C."/>
            <person name="Boukhgalter B."/>
            <person name="Bourzgui I."/>
            <person name="Brown A."/>
            <person name="Cahill P."/>
            <person name="Channer S."/>
            <person name="Cheshatsang Y."/>
            <person name="Chuda L."/>
            <person name="Citroen M."/>
            <person name="Collymore A."/>
            <person name="Cooke P."/>
            <person name="Costello M."/>
            <person name="D'Aco K."/>
            <person name="Daza R."/>
            <person name="De Haan G."/>
            <person name="DeGray S."/>
            <person name="DeMaso C."/>
            <person name="Dhargay N."/>
            <person name="Dooley K."/>
            <person name="Dooley E."/>
            <person name="Doricent M."/>
            <person name="Dorje P."/>
            <person name="Dorjee K."/>
            <person name="Dupes A."/>
            <person name="Elong R."/>
            <person name="Falk J."/>
            <person name="Farina A."/>
            <person name="Faro S."/>
            <person name="Ferguson D."/>
            <person name="Fisher S."/>
            <person name="Foley C.D."/>
            <person name="Franke A."/>
            <person name="Friedrich D."/>
            <person name="Gadbois L."/>
            <person name="Gearin G."/>
            <person name="Gearin C.R."/>
            <person name="Giannoukos G."/>
            <person name="Goode T."/>
            <person name="Graham J."/>
            <person name="Grandbois E."/>
            <person name="Grewal S."/>
            <person name="Gyaltsen K."/>
            <person name="Hafez N."/>
            <person name="Hagos B."/>
            <person name="Hall J."/>
            <person name="Henson C."/>
            <person name="Hollinger A."/>
            <person name="Honan T."/>
            <person name="Huard M.D."/>
            <person name="Hughes L."/>
            <person name="Hurhula B."/>
            <person name="Husby M.E."/>
            <person name="Kamat A."/>
            <person name="Kanga B."/>
            <person name="Kashin S."/>
            <person name="Khazanovich D."/>
            <person name="Kisner P."/>
            <person name="Lance K."/>
            <person name="Lara M."/>
            <person name="Lee W."/>
            <person name="Lennon N."/>
            <person name="Letendre F."/>
            <person name="LeVine R."/>
            <person name="Lipovsky A."/>
            <person name="Liu X."/>
            <person name="Liu J."/>
            <person name="Liu S."/>
            <person name="Lokyitsang T."/>
            <person name="Lokyitsang Y."/>
            <person name="Lubonja R."/>
            <person name="Lui A."/>
            <person name="MacDonald P."/>
            <person name="Magnisalis V."/>
            <person name="Maru K."/>
            <person name="Matthews C."/>
            <person name="McCusker W."/>
            <person name="McDonough S."/>
            <person name="Mehta T."/>
            <person name="Meldrim J."/>
            <person name="Meneus L."/>
            <person name="Mihai O."/>
            <person name="Mihalev A."/>
            <person name="Mihova T."/>
            <person name="Mittelman R."/>
            <person name="Mlenga V."/>
            <person name="Montmayeur A."/>
            <person name="Mulrain L."/>
            <person name="Navidi A."/>
            <person name="Naylor J."/>
            <person name="Negash T."/>
            <person name="Nguyen T."/>
            <person name="Nguyen N."/>
            <person name="Nicol R."/>
            <person name="Norbu C."/>
            <person name="Norbu N."/>
            <person name="Novod N."/>
            <person name="O'Neill B."/>
            <person name="Osman S."/>
            <person name="Markiewicz E."/>
            <person name="Oyono O.L."/>
            <person name="Patti C."/>
            <person name="Phunkhang P."/>
            <person name="Pierre F."/>
            <person name="Priest M."/>
            <person name="Raghuraman S."/>
            <person name="Rege F."/>
            <person name="Reyes R."/>
            <person name="Rise C."/>
            <person name="Rogov P."/>
            <person name="Ross K."/>
            <person name="Ryan E."/>
            <person name="Settipalli S."/>
            <person name="Shea T."/>
            <person name="Sherpa N."/>
            <person name="Shi L."/>
            <person name="Shih D."/>
            <person name="Sparrow T."/>
            <person name="Spaulding J."/>
            <person name="Stalker J."/>
            <person name="Stange-Thomann N."/>
            <person name="Stavropoulos S."/>
            <person name="Stone C."/>
            <person name="Strader C."/>
            <person name="Tesfaye S."/>
            <person name="Thomson T."/>
            <person name="Thoulutsang Y."/>
            <person name="Thoulutsang D."/>
            <person name="Topham K."/>
            <person name="Topping I."/>
            <person name="Tsamla T."/>
            <person name="Vassiliev H."/>
            <person name="Vo A."/>
            <person name="Wangchuk T."/>
            <person name="Wangdi T."/>
            <person name="Weiand M."/>
            <person name="Wilkinson J."/>
            <person name="Wilson A."/>
            <person name="Yadav S."/>
            <person name="Young G."/>
            <person name="Yu Q."/>
            <person name="Zembek L."/>
            <person name="Zhong D."/>
            <person name="Zimmer A."/>
            <person name="Zwirko Z."/>
            <person name="Jaffe D.B."/>
            <person name="Alvarez P."/>
            <person name="Brockman W."/>
            <person name="Butler J."/>
            <person name="Chin C."/>
            <person name="Gnerre S."/>
            <person name="Grabherr M."/>
            <person name="Kleber M."/>
            <person name="Mauceli E."/>
            <person name="MacCallum I."/>
        </authorList>
    </citation>
    <scope>NUCLEOTIDE SEQUENCE [LARGE SCALE GENOMIC DNA]</scope>
    <source>
        <strain evidence="3">MSH-3 / Tucson 14011-0111.49</strain>
    </source>
</reference>
<organism evidence="3">
    <name type="scientific">Drosophila persimilis</name>
    <name type="common">Fruit fly</name>
    <dbReference type="NCBI Taxonomy" id="7234"/>
    <lineage>
        <taxon>Eukaryota</taxon>
        <taxon>Metazoa</taxon>
        <taxon>Ecdysozoa</taxon>
        <taxon>Arthropoda</taxon>
        <taxon>Hexapoda</taxon>
        <taxon>Insecta</taxon>
        <taxon>Pterygota</taxon>
        <taxon>Neoptera</taxon>
        <taxon>Endopterygota</taxon>
        <taxon>Diptera</taxon>
        <taxon>Brachycera</taxon>
        <taxon>Muscomorpha</taxon>
        <taxon>Ephydroidea</taxon>
        <taxon>Drosophilidae</taxon>
        <taxon>Drosophila</taxon>
        <taxon>Sophophora</taxon>
    </lineage>
</organism>
<evidence type="ECO:0000313" key="2">
    <source>
        <dbReference type="EMBL" id="EDW30492.1"/>
    </source>
</evidence>
<accession>B4H2C5</accession>
<protein>
    <submittedName>
        <fullName evidence="2">GL26814</fullName>
    </submittedName>
</protein>
<evidence type="ECO:0000256" key="1">
    <source>
        <dbReference type="SAM" id="MobiDB-lite"/>
    </source>
</evidence>
<gene>
    <name evidence="2" type="primary">Dper\GL26814</name>
    <name evidence="2" type="ORF">Dper_GL26814</name>
</gene>